<gene>
    <name evidence="1" type="ORF">DW027_14930</name>
</gene>
<dbReference type="Pfam" id="PF14054">
    <property type="entry name" value="DUF4249"/>
    <property type="match status" value="1"/>
</dbReference>
<sequence>MRTRIYYPFILLIALLTTVSCENELPFSVKDNPPKLVMNALINADSLTNVLYLNFTGRGYATHAEKATVEVRVNGQLSESLRPLPPQTEGDMQCRFHISSKFTPEDVVRIDALTDDGQYHAWAEVTVPQRPHEIADIDTVTIPMTKYYYTQNFLRYKINIKDRSNEDNYYRLIMDKQMTVKDYNEETGEFVSRTIHRYHFISREDIVLTDGQPTNSDDEDNGMFDTVKNIYGVFDDSRFKNTSYTMTVYNQTDIDGFPEYGTNVKMDIIVRLLSITETEYYYLKALNLVDSDAYDETINEPIKYPSNVHGGIGMIGISTETSKIIHIEKPQR</sequence>
<evidence type="ECO:0000313" key="1">
    <source>
        <dbReference type="EMBL" id="RHL36126.1"/>
    </source>
</evidence>
<dbReference type="RefSeq" id="WP_118219224.1">
    <property type="nucleotide sequence ID" value="NZ_CP183042.1"/>
</dbReference>
<organism evidence="1 2">
    <name type="scientific">Bacteroides xylanisolvens</name>
    <dbReference type="NCBI Taxonomy" id="371601"/>
    <lineage>
        <taxon>Bacteria</taxon>
        <taxon>Pseudomonadati</taxon>
        <taxon>Bacteroidota</taxon>
        <taxon>Bacteroidia</taxon>
        <taxon>Bacteroidales</taxon>
        <taxon>Bacteroidaceae</taxon>
        <taxon>Bacteroides</taxon>
    </lineage>
</organism>
<reference evidence="1 2" key="1">
    <citation type="submission" date="2018-08" db="EMBL/GenBank/DDBJ databases">
        <title>A genome reference for cultivated species of the human gut microbiota.</title>
        <authorList>
            <person name="Zou Y."/>
            <person name="Xue W."/>
            <person name="Luo G."/>
        </authorList>
    </citation>
    <scope>NUCLEOTIDE SEQUENCE [LARGE SCALE GENOMIC DNA]</scope>
    <source>
        <strain evidence="1 2">AF38-2</strain>
    </source>
</reference>
<dbReference type="Proteomes" id="UP000284495">
    <property type="component" value="Unassembled WGS sequence"/>
</dbReference>
<dbReference type="PROSITE" id="PS51257">
    <property type="entry name" value="PROKAR_LIPOPROTEIN"/>
    <property type="match status" value="1"/>
</dbReference>
<dbReference type="EMBL" id="QROO01000019">
    <property type="protein sequence ID" value="RHL36126.1"/>
    <property type="molecule type" value="Genomic_DNA"/>
</dbReference>
<evidence type="ECO:0000313" key="2">
    <source>
        <dbReference type="Proteomes" id="UP000284495"/>
    </source>
</evidence>
<protein>
    <submittedName>
        <fullName evidence="1">DUF4249 domain-containing protein</fullName>
    </submittedName>
</protein>
<dbReference type="InterPro" id="IPR025345">
    <property type="entry name" value="DUF4249"/>
</dbReference>
<name>A0A412JZC5_9BACE</name>
<comment type="caution">
    <text evidence="1">The sequence shown here is derived from an EMBL/GenBank/DDBJ whole genome shotgun (WGS) entry which is preliminary data.</text>
</comment>
<proteinExistence type="predicted"/>
<dbReference type="AlphaFoldDB" id="A0A412JZC5"/>
<accession>A0A412JZC5</accession>